<evidence type="ECO:0000256" key="5">
    <source>
        <dbReference type="ARBA" id="ARBA00022842"/>
    </source>
</evidence>
<dbReference type="Gene3D" id="3.30.420.10">
    <property type="entry name" value="Ribonuclease H-like superfamily/Ribonuclease H"/>
    <property type="match status" value="1"/>
</dbReference>
<proteinExistence type="predicted"/>
<dbReference type="PANTHER" id="PTHR42648:SF11">
    <property type="entry name" value="TRANSPOSON TY4-P GAG-POL POLYPROTEIN"/>
    <property type="match status" value="1"/>
</dbReference>
<dbReference type="Proteomes" id="UP000315295">
    <property type="component" value="Unassembled WGS sequence"/>
</dbReference>
<dbReference type="InterPro" id="IPR039537">
    <property type="entry name" value="Retrotran_Ty1/copia-like"/>
</dbReference>
<name>A0A540L5U4_MALBA</name>
<keyword evidence="7" id="KW-0695">RNA-directed DNA polymerase</keyword>
<evidence type="ECO:0000256" key="7">
    <source>
        <dbReference type="ARBA" id="ARBA00022918"/>
    </source>
</evidence>
<evidence type="ECO:0000256" key="1">
    <source>
        <dbReference type="ARBA" id="ARBA00022722"/>
    </source>
</evidence>
<dbReference type="Pfam" id="PF00665">
    <property type="entry name" value="rve"/>
    <property type="match status" value="1"/>
</dbReference>
<dbReference type="EMBL" id="VIEB01000748">
    <property type="protein sequence ID" value="TQD81825.1"/>
    <property type="molecule type" value="Genomic_DNA"/>
</dbReference>
<evidence type="ECO:0000256" key="6">
    <source>
        <dbReference type="ARBA" id="ARBA00022908"/>
    </source>
</evidence>
<evidence type="ECO:0000256" key="4">
    <source>
        <dbReference type="ARBA" id="ARBA00022801"/>
    </source>
</evidence>
<keyword evidence="3" id="KW-0255">Endonuclease</keyword>
<protein>
    <recommendedName>
        <fullName evidence="10">Integrase catalytic domain-containing protein</fullName>
    </recommendedName>
</protein>
<sequence>MQNASLAGNKIFMLFIDDCTRMIWVYFLRYKSDAFNYFKKFKSMVELHSGFKIKSLRSDRGGEFLSSEFTKFCETEGIQRQLTMAYTPQQNGVVERKNRTVVEMAKTMLHDRGMPYVLWAEAVHTAVYILNRCPTKARGNTTPLKPIVAENQVLHTSRFLVPCAMCIYLLRQDRS</sequence>
<dbReference type="InterPro" id="IPR001584">
    <property type="entry name" value="Integrase_cat-core"/>
</dbReference>
<dbReference type="GO" id="GO:0015074">
    <property type="term" value="P:DNA integration"/>
    <property type="evidence" value="ECO:0007669"/>
    <property type="project" value="UniProtKB-KW"/>
</dbReference>
<evidence type="ECO:0000256" key="9">
    <source>
        <dbReference type="ARBA" id="ARBA00023172"/>
    </source>
</evidence>
<dbReference type="PROSITE" id="PS50994">
    <property type="entry name" value="INTEGRASE"/>
    <property type="match status" value="1"/>
</dbReference>
<keyword evidence="4" id="KW-0378">Hydrolase</keyword>
<accession>A0A540L5U4</accession>
<keyword evidence="2" id="KW-0479">Metal-binding</keyword>
<comment type="caution">
    <text evidence="11">The sequence shown here is derived from an EMBL/GenBank/DDBJ whole genome shotgun (WGS) entry which is preliminary data.</text>
</comment>
<keyword evidence="8" id="KW-0808">Transferase</keyword>
<evidence type="ECO:0000313" key="12">
    <source>
        <dbReference type="Proteomes" id="UP000315295"/>
    </source>
</evidence>
<keyword evidence="8" id="KW-0239">DNA-directed DNA polymerase</keyword>
<keyword evidence="12" id="KW-1185">Reference proteome</keyword>
<dbReference type="SUPFAM" id="SSF53098">
    <property type="entry name" value="Ribonuclease H-like"/>
    <property type="match status" value="1"/>
</dbReference>
<dbReference type="PANTHER" id="PTHR42648">
    <property type="entry name" value="TRANSPOSASE, PUTATIVE-RELATED"/>
    <property type="match status" value="1"/>
</dbReference>
<keyword evidence="1" id="KW-0540">Nuclease</keyword>
<dbReference type="AlphaFoldDB" id="A0A540L5U4"/>
<dbReference type="GO" id="GO:0003964">
    <property type="term" value="F:RNA-directed DNA polymerase activity"/>
    <property type="evidence" value="ECO:0007669"/>
    <property type="project" value="UniProtKB-KW"/>
</dbReference>
<dbReference type="GO" id="GO:0046872">
    <property type="term" value="F:metal ion binding"/>
    <property type="evidence" value="ECO:0007669"/>
    <property type="project" value="UniProtKB-KW"/>
</dbReference>
<keyword evidence="9" id="KW-0233">DNA recombination</keyword>
<dbReference type="GO" id="GO:0006310">
    <property type="term" value="P:DNA recombination"/>
    <property type="evidence" value="ECO:0007669"/>
    <property type="project" value="UniProtKB-KW"/>
</dbReference>
<keyword evidence="5" id="KW-0460">Magnesium</keyword>
<dbReference type="InterPro" id="IPR012337">
    <property type="entry name" value="RNaseH-like_sf"/>
</dbReference>
<gene>
    <name evidence="11" type="ORF">C1H46_032578</name>
</gene>
<reference evidence="11 12" key="1">
    <citation type="journal article" date="2019" name="G3 (Bethesda)">
        <title>Sequencing of a Wild Apple (Malus baccata) Genome Unravels the Differences Between Cultivated and Wild Apple Species Regarding Disease Resistance and Cold Tolerance.</title>
        <authorList>
            <person name="Chen X."/>
        </authorList>
    </citation>
    <scope>NUCLEOTIDE SEQUENCE [LARGE SCALE GENOMIC DNA]</scope>
    <source>
        <strain evidence="12">cv. Shandingzi</strain>
        <tissue evidence="11">Leaves</tissue>
    </source>
</reference>
<keyword evidence="6" id="KW-0229">DNA integration</keyword>
<evidence type="ECO:0000256" key="2">
    <source>
        <dbReference type="ARBA" id="ARBA00022723"/>
    </source>
</evidence>
<evidence type="ECO:0000259" key="10">
    <source>
        <dbReference type="PROSITE" id="PS50994"/>
    </source>
</evidence>
<organism evidence="11 12">
    <name type="scientific">Malus baccata</name>
    <name type="common">Siberian crab apple</name>
    <name type="synonym">Pyrus baccata</name>
    <dbReference type="NCBI Taxonomy" id="106549"/>
    <lineage>
        <taxon>Eukaryota</taxon>
        <taxon>Viridiplantae</taxon>
        <taxon>Streptophyta</taxon>
        <taxon>Embryophyta</taxon>
        <taxon>Tracheophyta</taxon>
        <taxon>Spermatophyta</taxon>
        <taxon>Magnoliopsida</taxon>
        <taxon>eudicotyledons</taxon>
        <taxon>Gunneridae</taxon>
        <taxon>Pentapetalae</taxon>
        <taxon>rosids</taxon>
        <taxon>fabids</taxon>
        <taxon>Rosales</taxon>
        <taxon>Rosaceae</taxon>
        <taxon>Amygdaloideae</taxon>
        <taxon>Maleae</taxon>
        <taxon>Malus</taxon>
    </lineage>
</organism>
<evidence type="ECO:0000256" key="3">
    <source>
        <dbReference type="ARBA" id="ARBA00022759"/>
    </source>
</evidence>
<evidence type="ECO:0000313" key="11">
    <source>
        <dbReference type="EMBL" id="TQD81825.1"/>
    </source>
</evidence>
<dbReference type="GO" id="GO:0003887">
    <property type="term" value="F:DNA-directed DNA polymerase activity"/>
    <property type="evidence" value="ECO:0007669"/>
    <property type="project" value="UniProtKB-KW"/>
</dbReference>
<keyword evidence="8" id="KW-0548">Nucleotidyltransferase</keyword>
<dbReference type="GO" id="GO:0003676">
    <property type="term" value="F:nucleic acid binding"/>
    <property type="evidence" value="ECO:0007669"/>
    <property type="project" value="InterPro"/>
</dbReference>
<dbReference type="GO" id="GO:0004519">
    <property type="term" value="F:endonuclease activity"/>
    <property type="evidence" value="ECO:0007669"/>
    <property type="project" value="UniProtKB-KW"/>
</dbReference>
<dbReference type="InterPro" id="IPR036397">
    <property type="entry name" value="RNaseH_sf"/>
</dbReference>
<feature type="domain" description="Integrase catalytic" evidence="10">
    <location>
        <begin position="1"/>
        <end position="151"/>
    </location>
</feature>
<dbReference type="GO" id="GO:0016787">
    <property type="term" value="F:hydrolase activity"/>
    <property type="evidence" value="ECO:0007669"/>
    <property type="project" value="UniProtKB-KW"/>
</dbReference>
<dbReference type="STRING" id="106549.A0A540L5U4"/>
<evidence type="ECO:0000256" key="8">
    <source>
        <dbReference type="ARBA" id="ARBA00022932"/>
    </source>
</evidence>